<reference evidence="1" key="1">
    <citation type="submission" date="2014-09" db="EMBL/GenBank/DDBJ databases">
        <authorList>
            <person name="Magalhaes I.L.F."/>
            <person name="Oliveira U."/>
            <person name="Santos F.R."/>
            <person name="Vidigal T.H.D.A."/>
            <person name="Brescovit A.D."/>
            <person name="Santos A.J."/>
        </authorList>
    </citation>
    <scope>NUCLEOTIDE SEQUENCE</scope>
    <source>
        <tissue evidence="1">Shoot tissue taken approximately 20 cm above the soil surface</tissue>
    </source>
</reference>
<dbReference type="EMBL" id="GBRH01245451">
    <property type="protein sequence ID" value="JAD52444.1"/>
    <property type="molecule type" value="Transcribed_RNA"/>
</dbReference>
<sequence length="26" mass="3094">MIKSTPLWPVAEKRRSSKSFWMRVAT</sequence>
<proteinExistence type="predicted"/>
<reference evidence="1" key="2">
    <citation type="journal article" date="2015" name="Data Brief">
        <title>Shoot transcriptome of the giant reed, Arundo donax.</title>
        <authorList>
            <person name="Barrero R.A."/>
            <person name="Guerrero F.D."/>
            <person name="Moolhuijzen P."/>
            <person name="Goolsby J.A."/>
            <person name="Tidwell J."/>
            <person name="Bellgard S.E."/>
            <person name="Bellgard M.I."/>
        </authorList>
    </citation>
    <scope>NUCLEOTIDE SEQUENCE</scope>
    <source>
        <tissue evidence="1">Shoot tissue taken approximately 20 cm above the soil surface</tissue>
    </source>
</reference>
<evidence type="ECO:0000313" key="1">
    <source>
        <dbReference type="EMBL" id="JAD52444.1"/>
    </source>
</evidence>
<name>A0A0A9AL65_ARUDO</name>
<accession>A0A0A9AL65</accession>
<dbReference type="AlphaFoldDB" id="A0A0A9AL65"/>
<protein>
    <submittedName>
        <fullName evidence="1">Uncharacterized protein</fullName>
    </submittedName>
</protein>
<organism evidence="1">
    <name type="scientific">Arundo donax</name>
    <name type="common">Giant reed</name>
    <name type="synonym">Donax arundinaceus</name>
    <dbReference type="NCBI Taxonomy" id="35708"/>
    <lineage>
        <taxon>Eukaryota</taxon>
        <taxon>Viridiplantae</taxon>
        <taxon>Streptophyta</taxon>
        <taxon>Embryophyta</taxon>
        <taxon>Tracheophyta</taxon>
        <taxon>Spermatophyta</taxon>
        <taxon>Magnoliopsida</taxon>
        <taxon>Liliopsida</taxon>
        <taxon>Poales</taxon>
        <taxon>Poaceae</taxon>
        <taxon>PACMAD clade</taxon>
        <taxon>Arundinoideae</taxon>
        <taxon>Arundineae</taxon>
        <taxon>Arundo</taxon>
    </lineage>
</organism>